<organism evidence="1 2">
    <name type="scientific">Nesidiocoris tenuis</name>
    <dbReference type="NCBI Taxonomy" id="355587"/>
    <lineage>
        <taxon>Eukaryota</taxon>
        <taxon>Metazoa</taxon>
        <taxon>Ecdysozoa</taxon>
        <taxon>Arthropoda</taxon>
        <taxon>Hexapoda</taxon>
        <taxon>Insecta</taxon>
        <taxon>Pterygota</taxon>
        <taxon>Neoptera</taxon>
        <taxon>Paraneoptera</taxon>
        <taxon>Hemiptera</taxon>
        <taxon>Heteroptera</taxon>
        <taxon>Panheteroptera</taxon>
        <taxon>Cimicomorpha</taxon>
        <taxon>Miridae</taxon>
        <taxon>Dicyphina</taxon>
        <taxon>Nesidiocoris</taxon>
    </lineage>
</organism>
<evidence type="ECO:0000313" key="1">
    <source>
        <dbReference type="EMBL" id="CAB0014744.1"/>
    </source>
</evidence>
<accession>A0A6H5HAP7</accession>
<keyword evidence="2" id="KW-1185">Reference proteome</keyword>
<dbReference type="Proteomes" id="UP000479000">
    <property type="component" value="Unassembled WGS sequence"/>
</dbReference>
<protein>
    <submittedName>
        <fullName evidence="1">Uncharacterized protein</fullName>
    </submittedName>
</protein>
<gene>
    <name evidence="1" type="ORF">NTEN_LOCUS19154</name>
</gene>
<reference evidence="1 2" key="1">
    <citation type="submission" date="2020-02" db="EMBL/GenBank/DDBJ databases">
        <authorList>
            <person name="Ferguson B K."/>
        </authorList>
    </citation>
    <scope>NUCLEOTIDE SEQUENCE [LARGE SCALE GENOMIC DNA]</scope>
</reference>
<dbReference type="AlphaFoldDB" id="A0A6H5HAP7"/>
<evidence type="ECO:0000313" key="2">
    <source>
        <dbReference type="Proteomes" id="UP000479000"/>
    </source>
</evidence>
<sequence length="324" mass="37624">MPWNEENKFFRIKTTISPLIGKQGKTKFSKGKQGKPRSLKSIHFCGWKKYNKIRLKCKAAVEWGTTVSIAAPSTKFSEKLMNTGKKEVETPKALKTFIRIHRSVGHIVYPPTQKTRGSSIRLVNCYRRSEPFADLFLIVRQPSNPRHDRIGTTSVIYDGKRTNWNTHTFPPKVAAKRFLPFLPKLFPTRLIDFALIYQTLVSGVCCEHFPPRIHIFLEKFIGFENFSCCSRTKYSYQELRDYRRIGITGNCTLDEGAEKGVVKGVHLWTPFLYYWVRMLGEAKPVPLNLVLPLQTRSSSFGCHWKALTDLNFQNFMKYRRFRKS</sequence>
<proteinExistence type="predicted"/>
<dbReference type="EMBL" id="CADCXU010028207">
    <property type="protein sequence ID" value="CAB0014744.1"/>
    <property type="molecule type" value="Genomic_DNA"/>
</dbReference>
<name>A0A6H5HAP7_9HEMI</name>